<reference evidence="1 2" key="1">
    <citation type="journal article" date="2022" name="New Phytol.">
        <title>Ecological generalism drives hyperdiversity of secondary metabolite gene clusters in xylarialean endophytes.</title>
        <authorList>
            <person name="Franco M.E.E."/>
            <person name="Wisecaver J.H."/>
            <person name="Arnold A.E."/>
            <person name="Ju Y.M."/>
            <person name="Slot J.C."/>
            <person name="Ahrendt S."/>
            <person name="Moore L.P."/>
            <person name="Eastman K.E."/>
            <person name="Scott K."/>
            <person name="Konkel Z."/>
            <person name="Mondo S.J."/>
            <person name="Kuo A."/>
            <person name="Hayes R.D."/>
            <person name="Haridas S."/>
            <person name="Andreopoulos B."/>
            <person name="Riley R."/>
            <person name="LaButti K."/>
            <person name="Pangilinan J."/>
            <person name="Lipzen A."/>
            <person name="Amirebrahimi M."/>
            <person name="Yan J."/>
            <person name="Adam C."/>
            <person name="Keymanesh K."/>
            <person name="Ng V."/>
            <person name="Louie K."/>
            <person name="Northen T."/>
            <person name="Drula E."/>
            <person name="Henrissat B."/>
            <person name="Hsieh H.M."/>
            <person name="Youens-Clark K."/>
            <person name="Lutzoni F."/>
            <person name="Miadlikowska J."/>
            <person name="Eastwood D.C."/>
            <person name="Hamelin R.C."/>
            <person name="Grigoriev I.V."/>
            <person name="U'Ren J.M."/>
        </authorList>
    </citation>
    <scope>NUCLEOTIDE SEQUENCE [LARGE SCALE GENOMIC DNA]</scope>
    <source>
        <strain evidence="1 2">CBS 119005</strain>
    </source>
</reference>
<accession>A0ACB9YYY8</accession>
<proteinExistence type="predicted"/>
<sequence length="362" mass="39721">MDNKTARSNSVKPTKVVIACDRCKARKRRCDGGVPRCANCLVCAAECNYAVARKYRGPGKRGKPVENSDEKTDTFVPLLPPSQPVDRNFSKLHANDDSIALIPTPAQELAGPSFHHEAPMVSSLQSNAVSMLPSQRRASAGNGLPIFVDFLLPDQYGKHLNTIKRDLGEATAARRFMPLMPHRISKRLMENTFAEITAEYQLLDQPSFMALLDAQYAASPVNPADNPARWALVNAVVALAIRSKTAPGSEDCLSDIPRRYYQNAVTVIPDLILQVPSLLAIQALLSMALFAKNIRDRQAFVVLANNASRQLELLFTSGAVVDPREAVSYERTCEVVNMLNQVIGGENRTRTQPSILIGGRIE</sequence>
<protein>
    <submittedName>
        <fullName evidence="1">Uncharacterized protein</fullName>
    </submittedName>
</protein>
<dbReference type="EMBL" id="MU393483">
    <property type="protein sequence ID" value="KAI4864681.1"/>
    <property type="molecule type" value="Genomic_DNA"/>
</dbReference>
<comment type="caution">
    <text evidence="1">The sequence shown here is derived from an EMBL/GenBank/DDBJ whole genome shotgun (WGS) entry which is preliminary data.</text>
</comment>
<organism evidence="1 2">
    <name type="scientific">Hypoxylon rubiginosum</name>
    <dbReference type="NCBI Taxonomy" id="110542"/>
    <lineage>
        <taxon>Eukaryota</taxon>
        <taxon>Fungi</taxon>
        <taxon>Dikarya</taxon>
        <taxon>Ascomycota</taxon>
        <taxon>Pezizomycotina</taxon>
        <taxon>Sordariomycetes</taxon>
        <taxon>Xylariomycetidae</taxon>
        <taxon>Xylariales</taxon>
        <taxon>Hypoxylaceae</taxon>
        <taxon>Hypoxylon</taxon>
    </lineage>
</organism>
<dbReference type="Proteomes" id="UP001497700">
    <property type="component" value="Unassembled WGS sequence"/>
</dbReference>
<gene>
    <name evidence="1" type="ORF">F4820DRAFT_329547</name>
</gene>
<name>A0ACB9YYY8_9PEZI</name>
<evidence type="ECO:0000313" key="2">
    <source>
        <dbReference type="Proteomes" id="UP001497700"/>
    </source>
</evidence>
<keyword evidence="2" id="KW-1185">Reference proteome</keyword>
<evidence type="ECO:0000313" key="1">
    <source>
        <dbReference type="EMBL" id="KAI4864681.1"/>
    </source>
</evidence>